<reference evidence="1" key="1">
    <citation type="submission" date="2022-04" db="EMBL/GenBank/DDBJ databases">
        <title>Shinella lacus sp. nov., a novel member of the genus Shinella from water.</title>
        <authorList>
            <person name="Deng Y."/>
        </authorList>
    </citation>
    <scope>NUCLEOTIDE SEQUENCE</scope>
    <source>
        <strain evidence="1">JCM 31239</strain>
    </source>
</reference>
<dbReference type="Proteomes" id="UP001177080">
    <property type="component" value="Unassembled WGS sequence"/>
</dbReference>
<proteinExistence type="predicted"/>
<dbReference type="EMBL" id="WHSC02000006">
    <property type="protein sequence ID" value="MDO6122301.1"/>
    <property type="molecule type" value="Genomic_DNA"/>
</dbReference>
<dbReference type="RefSeq" id="WP_147324540.1">
    <property type="nucleotide sequence ID" value="NZ_JALJCJ010000002.1"/>
</dbReference>
<protein>
    <submittedName>
        <fullName evidence="1">Uncharacterized protein</fullName>
    </submittedName>
</protein>
<comment type="caution">
    <text evidence="1">The sequence shown here is derived from an EMBL/GenBank/DDBJ whole genome shotgun (WGS) entry which is preliminary data.</text>
</comment>
<organism evidence="1 2">
    <name type="scientific">Shinella curvata</name>
    <dbReference type="NCBI Taxonomy" id="1817964"/>
    <lineage>
        <taxon>Bacteria</taxon>
        <taxon>Pseudomonadati</taxon>
        <taxon>Pseudomonadota</taxon>
        <taxon>Alphaproteobacteria</taxon>
        <taxon>Hyphomicrobiales</taxon>
        <taxon>Rhizobiaceae</taxon>
        <taxon>Shinella</taxon>
    </lineage>
</organism>
<evidence type="ECO:0000313" key="2">
    <source>
        <dbReference type="Proteomes" id="UP001177080"/>
    </source>
</evidence>
<sequence length="79" mass="9092">MSWQTLFQSGMGSDAPRTEERYSMRALAARSGFYAVRLAAPLRRPVKTPRLPNLFLERYRDRGNSAKALSHRRVRTTIP</sequence>
<gene>
    <name evidence="1" type="ORF">GB928_014000</name>
</gene>
<accession>A0ABT8XGB4</accession>
<name>A0ABT8XGB4_9HYPH</name>
<keyword evidence="2" id="KW-1185">Reference proteome</keyword>
<evidence type="ECO:0000313" key="1">
    <source>
        <dbReference type="EMBL" id="MDO6122301.1"/>
    </source>
</evidence>